<dbReference type="WBParaSite" id="Hba_16384">
    <property type="protein sequence ID" value="Hba_16384"/>
    <property type="gene ID" value="Hba_16384"/>
</dbReference>
<proteinExistence type="predicted"/>
<sequence>MPDYIKQVTVTGDISKIGDQVVINRFIKQDDILRTWCVEISKEISEQKAEFAVVHVQGLLTVVNPDYAARVILGWADDVQYFDRFSNTGYHPIRKGHEHCIGVTECDGYIQNTFNQKYTFRKEFYVSYLYFNKTDLILRKIYVILLFIKYNLKTSTWIYLFQREDGTRDLSQQRTGFLLARFRIHGKELTFVNLNLHSVPFEDVNEIVEQPQVTKAAQKREEQIQALLTELEAEGLRNDAILVAGSFNTQLHETKLLTYLAKTQMVSTVSKKDDTGKVEAIKHIDRHGRVGLYFYKDITTVERSRFDLHSIHDWFFRIGRGQMVKRYNGELAPITFKGQLLEESVFFQPSRHYNLNEAGKEEFMRNLCPAWADRILYNDKMDSLFRHDSFCASGLYYGLVAEQTYVGQHKPVALHASICLK</sequence>
<dbReference type="PANTHER" id="PTHR12997:SF5">
    <property type="entry name" value="ENDONUCLEASE_EXONUCLEASE_PHOSPHATASE FAMILY PROTEIN"/>
    <property type="match status" value="1"/>
</dbReference>
<dbReference type="FunFam" id="3.60.10.10:FF:000221">
    <property type="entry name" value="Uncharacterized protein"/>
    <property type="match status" value="1"/>
</dbReference>
<dbReference type="AlphaFoldDB" id="A0A1I7XFX5"/>
<name>A0A1I7XFX5_HETBA</name>
<dbReference type="InterPro" id="IPR039737">
    <property type="entry name" value="INPP5A"/>
</dbReference>
<dbReference type="SUPFAM" id="SSF56219">
    <property type="entry name" value="DNase I-like"/>
    <property type="match status" value="1"/>
</dbReference>
<dbReference type="PANTHER" id="PTHR12997">
    <property type="entry name" value="TYPE I INOSITOL-1,4,5-TRISPHOSPHATE 5-PHOSPHATASE"/>
    <property type="match status" value="1"/>
</dbReference>
<accession>A0A1I7XFX5</accession>
<reference evidence="2" key="1">
    <citation type="submission" date="2016-11" db="UniProtKB">
        <authorList>
            <consortium name="WormBaseParasite"/>
        </authorList>
    </citation>
    <scope>IDENTIFICATION</scope>
</reference>
<dbReference type="Proteomes" id="UP000095283">
    <property type="component" value="Unplaced"/>
</dbReference>
<organism evidence="1 2">
    <name type="scientific">Heterorhabditis bacteriophora</name>
    <name type="common">Entomopathogenic nematode worm</name>
    <dbReference type="NCBI Taxonomy" id="37862"/>
    <lineage>
        <taxon>Eukaryota</taxon>
        <taxon>Metazoa</taxon>
        <taxon>Ecdysozoa</taxon>
        <taxon>Nematoda</taxon>
        <taxon>Chromadorea</taxon>
        <taxon>Rhabditida</taxon>
        <taxon>Rhabditina</taxon>
        <taxon>Rhabditomorpha</taxon>
        <taxon>Strongyloidea</taxon>
        <taxon>Heterorhabditidae</taxon>
        <taxon>Heterorhabditis</taxon>
    </lineage>
</organism>
<protein>
    <submittedName>
        <fullName evidence="2">Endo/exonuclease/phosphatase domain-containing protein</fullName>
    </submittedName>
</protein>
<evidence type="ECO:0000313" key="1">
    <source>
        <dbReference type="Proteomes" id="UP000095283"/>
    </source>
</evidence>
<dbReference type="InterPro" id="IPR036691">
    <property type="entry name" value="Endo/exonu/phosph_ase_sf"/>
</dbReference>
<dbReference type="GO" id="GO:0004445">
    <property type="term" value="F:inositol-polyphosphate 5-phosphatase activity"/>
    <property type="evidence" value="ECO:0007669"/>
    <property type="project" value="InterPro"/>
</dbReference>
<keyword evidence="1" id="KW-1185">Reference proteome</keyword>
<evidence type="ECO:0000313" key="2">
    <source>
        <dbReference type="WBParaSite" id="Hba_16384"/>
    </source>
</evidence>
<dbReference type="Gene3D" id="3.60.10.10">
    <property type="entry name" value="Endonuclease/exonuclease/phosphatase"/>
    <property type="match status" value="1"/>
</dbReference>